<feature type="domain" description="Transposase DDE" evidence="1">
    <location>
        <begin position="2"/>
        <end position="57"/>
    </location>
</feature>
<evidence type="ECO:0000313" key="2">
    <source>
        <dbReference type="EMBL" id="ABG53841.1"/>
    </source>
</evidence>
<name>Q10V83_TRIEI</name>
<gene>
    <name evidence="2" type="ordered locus">Tery_4922</name>
</gene>
<dbReference type="InterPro" id="IPR025668">
    <property type="entry name" value="Tnp_DDE_dom"/>
</dbReference>
<dbReference type="KEGG" id="ter:Tery_4922"/>
<dbReference type="AlphaFoldDB" id="Q10V83"/>
<dbReference type="Pfam" id="PF13737">
    <property type="entry name" value="DDE_Tnp_1_5"/>
    <property type="match status" value="1"/>
</dbReference>
<reference evidence="2" key="1">
    <citation type="submission" date="2006-06" db="EMBL/GenBank/DDBJ databases">
        <title>Complete sequence of Trichodesmium erythraeum IMS101.</title>
        <authorList>
            <consortium name="US DOE Joint Genome Institute"/>
            <person name="Copeland A."/>
            <person name="Lucas S."/>
            <person name="Lapidus A."/>
            <person name="Barry K."/>
            <person name="Detter J.C."/>
            <person name="Glavina del Rio T."/>
            <person name="Hammon N."/>
            <person name="Israni S."/>
            <person name="Dalin E."/>
            <person name="Tice H."/>
            <person name="Pitluck S."/>
            <person name="Kiss H."/>
            <person name="Munk A.C."/>
            <person name="Brettin T."/>
            <person name="Bruce D."/>
            <person name="Han C."/>
            <person name="Tapia R."/>
            <person name="Gilna P."/>
            <person name="Schmutz J."/>
            <person name="Larimer F."/>
            <person name="Land M."/>
            <person name="Hauser L."/>
            <person name="Kyrpides N."/>
            <person name="Kim E."/>
            <person name="Richardson P."/>
        </authorList>
    </citation>
    <scope>NUCLEOTIDE SEQUENCE [LARGE SCALE GENOMIC DNA]</scope>
    <source>
        <strain evidence="2">IMS101</strain>
    </source>
</reference>
<accession>Q10V83</accession>
<evidence type="ECO:0000259" key="1">
    <source>
        <dbReference type="Pfam" id="PF13737"/>
    </source>
</evidence>
<organism evidence="2">
    <name type="scientific">Trichodesmium erythraeum (strain IMS101)</name>
    <dbReference type="NCBI Taxonomy" id="203124"/>
    <lineage>
        <taxon>Bacteria</taxon>
        <taxon>Bacillati</taxon>
        <taxon>Cyanobacteriota</taxon>
        <taxon>Cyanophyceae</taxon>
        <taxon>Oscillatoriophycideae</taxon>
        <taxon>Oscillatoriales</taxon>
        <taxon>Microcoleaceae</taxon>
        <taxon>Trichodesmium</taxon>
    </lineage>
</organism>
<sequence length="73" mass="8398">MVTIQLLFGLAGRQTEGFVESIFQLMDLDLPVPDHSTVSRRLLKLNIQLPVIPTNETIPYSSRLYRGESLRRR</sequence>
<protein>
    <recommendedName>
        <fullName evidence="1">Transposase DDE domain-containing protein</fullName>
    </recommendedName>
</protein>
<dbReference type="STRING" id="203124.Tery_4922"/>
<proteinExistence type="predicted"/>
<dbReference type="HOGENOM" id="CLU_177507_0_0_3"/>
<dbReference type="eggNOG" id="COG3039">
    <property type="taxonomic scope" value="Bacteria"/>
</dbReference>
<dbReference type="EMBL" id="CP000393">
    <property type="protein sequence ID" value="ABG53841.1"/>
    <property type="molecule type" value="Genomic_DNA"/>
</dbReference>